<evidence type="ECO:0000313" key="1">
    <source>
        <dbReference type="EMBL" id="KAL0385772.1"/>
    </source>
</evidence>
<proteinExistence type="predicted"/>
<organism evidence="1">
    <name type="scientific">Sesamum radiatum</name>
    <name type="common">Black benniseed</name>
    <dbReference type="NCBI Taxonomy" id="300843"/>
    <lineage>
        <taxon>Eukaryota</taxon>
        <taxon>Viridiplantae</taxon>
        <taxon>Streptophyta</taxon>
        <taxon>Embryophyta</taxon>
        <taxon>Tracheophyta</taxon>
        <taxon>Spermatophyta</taxon>
        <taxon>Magnoliopsida</taxon>
        <taxon>eudicotyledons</taxon>
        <taxon>Gunneridae</taxon>
        <taxon>Pentapetalae</taxon>
        <taxon>asterids</taxon>
        <taxon>lamiids</taxon>
        <taxon>Lamiales</taxon>
        <taxon>Pedaliaceae</taxon>
        <taxon>Sesamum</taxon>
    </lineage>
</organism>
<dbReference type="AlphaFoldDB" id="A0AAW2S008"/>
<name>A0AAW2S008_SESRA</name>
<gene>
    <name evidence="1" type="ORF">Sradi_2971500</name>
</gene>
<comment type="caution">
    <text evidence="1">The sequence shown here is derived from an EMBL/GenBank/DDBJ whole genome shotgun (WGS) entry which is preliminary data.</text>
</comment>
<accession>A0AAW2S008</accession>
<sequence length="95" mass="10599">MASDRLGVALTLTEEADSGLVLPGGLWHTDSPTQGFFVVGRLLASKSFNPDALHSTLKLAFNPVQGMDFKLIEDDRFLLKFSHRLDRDRVLERCP</sequence>
<dbReference type="EMBL" id="JACGWJ010000012">
    <property type="protein sequence ID" value="KAL0385772.1"/>
    <property type="molecule type" value="Genomic_DNA"/>
</dbReference>
<reference evidence="1" key="2">
    <citation type="journal article" date="2024" name="Plant">
        <title>Genomic evolution and insights into agronomic trait innovations of Sesamum species.</title>
        <authorList>
            <person name="Miao H."/>
            <person name="Wang L."/>
            <person name="Qu L."/>
            <person name="Liu H."/>
            <person name="Sun Y."/>
            <person name="Le M."/>
            <person name="Wang Q."/>
            <person name="Wei S."/>
            <person name="Zheng Y."/>
            <person name="Lin W."/>
            <person name="Duan Y."/>
            <person name="Cao H."/>
            <person name="Xiong S."/>
            <person name="Wang X."/>
            <person name="Wei L."/>
            <person name="Li C."/>
            <person name="Ma Q."/>
            <person name="Ju M."/>
            <person name="Zhao R."/>
            <person name="Li G."/>
            <person name="Mu C."/>
            <person name="Tian Q."/>
            <person name="Mei H."/>
            <person name="Zhang T."/>
            <person name="Gao T."/>
            <person name="Zhang H."/>
        </authorList>
    </citation>
    <scope>NUCLEOTIDE SEQUENCE</scope>
    <source>
        <strain evidence="1">G02</strain>
    </source>
</reference>
<protein>
    <submittedName>
        <fullName evidence="1">Uncharacterized protein</fullName>
    </submittedName>
</protein>
<reference evidence="1" key="1">
    <citation type="submission" date="2020-06" db="EMBL/GenBank/DDBJ databases">
        <authorList>
            <person name="Li T."/>
            <person name="Hu X."/>
            <person name="Zhang T."/>
            <person name="Song X."/>
            <person name="Zhang H."/>
            <person name="Dai N."/>
            <person name="Sheng W."/>
            <person name="Hou X."/>
            <person name="Wei L."/>
        </authorList>
    </citation>
    <scope>NUCLEOTIDE SEQUENCE</scope>
    <source>
        <strain evidence="1">G02</strain>
        <tissue evidence="1">Leaf</tissue>
    </source>
</reference>